<accession>A0A6I2R1J3</accession>
<organism evidence="2 3">
    <name type="scientific">Flavonifractor plautii</name>
    <name type="common">Fusobacterium plautii</name>
    <dbReference type="NCBI Taxonomy" id="292800"/>
    <lineage>
        <taxon>Bacteria</taxon>
        <taxon>Bacillati</taxon>
        <taxon>Bacillota</taxon>
        <taxon>Clostridia</taxon>
        <taxon>Eubacteriales</taxon>
        <taxon>Oscillospiraceae</taxon>
        <taxon>Flavonifractor</taxon>
    </lineage>
</organism>
<dbReference type="Proteomes" id="UP000434475">
    <property type="component" value="Unassembled WGS sequence"/>
</dbReference>
<gene>
    <name evidence="2" type="ORF">GKE97_06035</name>
</gene>
<evidence type="ECO:0000313" key="2">
    <source>
        <dbReference type="EMBL" id="MSB19076.1"/>
    </source>
</evidence>
<keyword evidence="1" id="KW-1133">Transmembrane helix</keyword>
<proteinExistence type="predicted"/>
<evidence type="ECO:0000313" key="3">
    <source>
        <dbReference type="Proteomes" id="UP000434475"/>
    </source>
</evidence>
<dbReference type="EMBL" id="WKPR01000004">
    <property type="protein sequence ID" value="MSB19076.1"/>
    <property type="molecule type" value="Genomic_DNA"/>
</dbReference>
<keyword evidence="1" id="KW-0472">Membrane</keyword>
<reference evidence="2 3" key="1">
    <citation type="journal article" date="2019" name="Nat. Med.">
        <title>A library of human gut bacterial isolates paired with longitudinal multiomics data enables mechanistic microbiome research.</title>
        <authorList>
            <person name="Poyet M."/>
            <person name="Groussin M."/>
            <person name="Gibbons S.M."/>
            <person name="Avila-Pacheco J."/>
            <person name="Jiang X."/>
            <person name="Kearney S.M."/>
            <person name="Perrotta A.R."/>
            <person name="Berdy B."/>
            <person name="Zhao S."/>
            <person name="Lieberman T.D."/>
            <person name="Swanson P.K."/>
            <person name="Smith M."/>
            <person name="Roesemann S."/>
            <person name="Alexander J.E."/>
            <person name="Rich S.A."/>
            <person name="Livny J."/>
            <person name="Vlamakis H."/>
            <person name="Clish C."/>
            <person name="Bullock K."/>
            <person name="Deik A."/>
            <person name="Scott J."/>
            <person name="Pierce K.A."/>
            <person name="Xavier R.J."/>
            <person name="Alm E.J."/>
        </authorList>
    </citation>
    <scope>NUCLEOTIDE SEQUENCE [LARGE SCALE GENOMIC DNA]</scope>
    <source>
        <strain evidence="2 3">BIOML-A2</strain>
    </source>
</reference>
<feature type="transmembrane region" description="Helical" evidence="1">
    <location>
        <begin position="32"/>
        <end position="52"/>
    </location>
</feature>
<feature type="transmembrane region" description="Helical" evidence="1">
    <location>
        <begin position="58"/>
        <end position="80"/>
    </location>
</feature>
<sequence length="115" mass="12322">MGGGKRLAGGKSRKKPDMSQFSKWMIADIRPLLWIVTLGGFLLAFYCVYKGYTGALPWIGGMVGLPWAAHGVICTAYLSLCKSDHSEGGITFEAAKAVNFNVPQEPEGSIDSPAI</sequence>
<keyword evidence="1" id="KW-0812">Transmembrane</keyword>
<name>A0A6I2R1J3_FLAPL</name>
<comment type="caution">
    <text evidence="2">The sequence shown here is derived from an EMBL/GenBank/DDBJ whole genome shotgun (WGS) entry which is preliminary data.</text>
</comment>
<protein>
    <submittedName>
        <fullName evidence="2">Uncharacterized protein</fullName>
    </submittedName>
</protein>
<evidence type="ECO:0000256" key="1">
    <source>
        <dbReference type="SAM" id="Phobius"/>
    </source>
</evidence>
<dbReference type="AlphaFoldDB" id="A0A6I2R1J3"/>